<sequence length="147" mass="17252">MLAFSDWTAASIQNSPKRNFCIEAVKKRLLSLFGYYLKLKRINWRLNGKSAGSPNCFGRARQILFRSQPLWDFIFNEQKKKSDLANDLDAAKWIYSARGEWVLQNSDWTALNSKLMRYIVDVDHDQSLLLWHIAKYRSLLSYEGQLE</sequence>
<dbReference type="AlphaFoldDB" id="A0A5N6Q8R1"/>
<reference evidence="1 2" key="1">
    <citation type="submission" date="2019-06" db="EMBL/GenBank/DDBJ databases">
        <title>A chromosomal-level reference genome of Carpinus fangiana (Coryloideae, Betulaceae).</title>
        <authorList>
            <person name="Yang X."/>
            <person name="Wang Z."/>
            <person name="Zhang L."/>
            <person name="Hao G."/>
            <person name="Liu J."/>
            <person name="Yang Y."/>
        </authorList>
    </citation>
    <scope>NUCLEOTIDE SEQUENCE [LARGE SCALE GENOMIC DNA]</scope>
    <source>
        <strain evidence="1">Cfa_2016G</strain>
        <tissue evidence="1">Leaf</tissue>
    </source>
</reference>
<proteinExistence type="predicted"/>
<dbReference type="EMBL" id="CM017321">
    <property type="protein sequence ID" value="KAE7995526.1"/>
    <property type="molecule type" value="Genomic_DNA"/>
</dbReference>
<evidence type="ECO:0000313" key="2">
    <source>
        <dbReference type="Proteomes" id="UP000327013"/>
    </source>
</evidence>
<dbReference type="OrthoDB" id="1689146at2759"/>
<gene>
    <name evidence="1" type="ORF">FH972_000310</name>
</gene>
<name>A0A5N6Q8R1_9ROSI</name>
<protein>
    <submittedName>
        <fullName evidence="1">Uncharacterized protein</fullName>
    </submittedName>
</protein>
<evidence type="ECO:0000313" key="1">
    <source>
        <dbReference type="EMBL" id="KAE7995526.1"/>
    </source>
</evidence>
<organism evidence="1 2">
    <name type="scientific">Carpinus fangiana</name>
    <dbReference type="NCBI Taxonomy" id="176857"/>
    <lineage>
        <taxon>Eukaryota</taxon>
        <taxon>Viridiplantae</taxon>
        <taxon>Streptophyta</taxon>
        <taxon>Embryophyta</taxon>
        <taxon>Tracheophyta</taxon>
        <taxon>Spermatophyta</taxon>
        <taxon>Magnoliopsida</taxon>
        <taxon>eudicotyledons</taxon>
        <taxon>Gunneridae</taxon>
        <taxon>Pentapetalae</taxon>
        <taxon>rosids</taxon>
        <taxon>fabids</taxon>
        <taxon>Fagales</taxon>
        <taxon>Betulaceae</taxon>
        <taxon>Carpinus</taxon>
    </lineage>
</organism>
<dbReference type="Proteomes" id="UP000327013">
    <property type="component" value="Chromosome 1"/>
</dbReference>
<keyword evidence="2" id="KW-1185">Reference proteome</keyword>
<accession>A0A5N6Q8R1</accession>